<dbReference type="InterPro" id="IPR010982">
    <property type="entry name" value="Lambda_DNA-bd_dom_sf"/>
</dbReference>
<dbReference type="EMBL" id="AUXW01000156">
    <property type="protein sequence ID" value="KKE82896.1"/>
    <property type="molecule type" value="Genomic_DNA"/>
</dbReference>
<organism evidence="2 3">
    <name type="scientific">Pseudoalteromonas luteoviolacea S4054</name>
    <dbReference type="NCBI Taxonomy" id="1129367"/>
    <lineage>
        <taxon>Bacteria</taxon>
        <taxon>Pseudomonadati</taxon>
        <taxon>Pseudomonadota</taxon>
        <taxon>Gammaproteobacteria</taxon>
        <taxon>Alteromonadales</taxon>
        <taxon>Pseudoalteromonadaceae</taxon>
        <taxon>Pseudoalteromonas</taxon>
    </lineage>
</organism>
<protein>
    <recommendedName>
        <fullName evidence="1">HTH cro/C1-type domain-containing protein</fullName>
    </recommendedName>
</protein>
<proteinExistence type="predicted"/>
<dbReference type="GO" id="GO:0003677">
    <property type="term" value="F:DNA binding"/>
    <property type="evidence" value="ECO:0007669"/>
    <property type="project" value="InterPro"/>
</dbReference>
<sequence>MNKTVRPHDEQSLSDLKVMRLAANKTQKQMAKVLGTSEATIINYENGVSDIKYKDYLKWSLACKFDLSAIEEQLQTLRDLVIENNLHRYRKVNKLKHEK</sequence>
<evidence type="ECO:0000313" key="2">
    <source>
        <dbReference type="EMBL" id="KKE82896.1"/>
    </source>
</evidence>
<dbReference type="InterPro" id="IPR001387">
    <property type="entry name" value="Cro/C1-type_HTH"/>
</dbReference>
<evidence type="ECO:0000259" key="1">
    <source>
        <dbReference type="PROSITE" id="PS50943"/>
    </source>
</evidence>
<name>A0A0F6AAP4_9GAMM</name>
<comment type="caution">
    <text evidence="2">The sequence shown here is derived from an EMBL/GenBank/DDBJ whole genome shotgun (WGS) entry which is preliminary data.</text>
</comment>
<dbReference type="PATRIC" id="fig|1129367.4.peg.3299"/>
<dbReference type="CDD" id="cd00093">
    <property type="entry name" value="HTH_XRE"/>
    <property type="match status" value="1"/>
</dbReference>
<accession>A0A0F6AAP4</accession>
<dbReference type="SMART" id="SM00530">
    <property type="entry name" value="HTH_XRE"/>
    <property type="match status" value="1"/>
</dbReference>
<dbReference type="Pfam" id="PF01381">
    <property type="entry name" value="HTH_3"/>
    <property type="match status" value="1"/>
</dbReference>
<dbReference type="PROSITE" id="PS50943">
    <property type="entry name" value="HTH_CROC1"/>
    <property type="match status" value="1"/>
</dbReference>
<dbReference type="RefSeq" id="WP_046356816.1">
    <property type="nucleotide sequence ID" value="NZ_AUXW01000156.1"/>
</dbReference>
<dbReference type="AlphaFoldDB" id="A0A0F6AAP4"/>
<gene>
    <name evidence="2" type="ORF">N479_16620</name>
</gene>
<dbReference type="Gene3D" id="1.10.260.40">
    <property type="entry name" value="lambda repressor-like DNA-binding domains"/>
    <property type="match status" value="1"/>
</dbReference>
<reference evidence="2 3" key="1">
    <citation type="journal article" date="2015" name="BMC Genomics">
        <title>Genome mining reveals unlocked bioactive potential of marine Gram-negative bacteria.</title>
        <authorList>
            <person name="Machado H."/>
            <person name="Sonnenschein E.C."/>
            <person name="Melchiorsen J."/>
            <person name="Gram L."/>
        </authorList>
    </citation>
    <scope>NUCLEOTIDE SEQUENCE [LARGE SCALE GENOMIC DNA]</scope>
    <source>
        <strain evidence="2 3">S4054</strain>
    </source>
</reference>
<dbReference type="Proteomes" id="UP000033434">
    <property type="component" value="Unassembled WGS sequence"/>
</dbReference>
<dbReference type="SUPFAM" id="SSF47413">
    <property type="entry name" value="lambda repressor-like DNA-binding domains"/>
    <property type="match status" value="1"/>
</dbReference>
<feature type="domain" description="HTH cro/C1-type" evidence="1">
    <location>
        <begin position="16"/>
        <end position="70"/>
    </location>
</feature>
<evidence type="ECO:0000313" key="3">
    <source>
        <dbReference type="Proteomes" id="UP000033434"/>
    </source>
</evidence>